<evidence type="ECO:0000256" key="1">
    <source>
        <dbReference type="ARBA" id="ARBA00034127"/>
    </source>
</evidence>
<dbReference type="Gene3D" id="1.20.1440.170">
    <property type="entry name" value="Translation machinery-associated protein 16-like"/>
    <property type="match status" value="1"/>
</dbReference>
<dbReference type="PANTHER" id="PTHR13349">
    <property type="entry name" value="TRANSLATION MACHINERY-ASSOCIATED PROTEIN 16"/>
    <property type="match status" value="1"/>
</dbReference>
<proteinExistence type="inferred from homology"/>
<comment type="similarity">
    <text evidence="1">Belongs to the TMA16 family.</text>
</comment>
<dbReference type="AlphaFoldDB" id="A0A177WGU0"/>
<name>A0A177WGU0_BATDL</name>
<dbReference type="Pfam" id="PF11176">
    <property type="entry name" value="Tma16"/>
    <property type="match status" value="1"/>
</dbReference>
<evidence type="ECO:0000256" key="2">
    <source>
        <dbReference type="SAM" id="MobiDB-lite"/>
    </source>
</evidence>
<dbReference type="EMBL" id="DS022302">
    <property type="protein sequence ID" value="OAJ38996.1"/>
    <property type="molecule type" value="Genomic_DNA"/>
</dbReference>
<organism evidence="3 4">
    <name type="scientific">Batrachochytrium dendrobatidis (strain JEL423)</name>
    <dbReference type="NCBI Taxonomy" id="403673"/>
    <lineage>
        <taxon>Eukaryota</taxon>
        <taxon>Fungi</taxon>
        <taxon>Fungi incertae sedis</taxon>
        <taxon>Chytridiomycota</taxon>
        <taxon>Chytridiomycota incertae sedis</taxon>
        <taxon>Chytridiomycetes</taxon>
        <taxon>Rhizophydiales</taxon>
        <taxon>Rhizophydiales incertae sedis</taxon>
        <taxon>Batrachochytrium</taxon>
    </lineage>
</organism>
<protein>
    <recommendedName>
        <fullName evidence="5">Translation machinery-associated protein 16</fullName>
    </recommendedName>
</protein>
<evidence type="ECO:0000313" key="3">
    <source>
        <dbReference type="EMBL" id="OAJ38996.1"/>
    </source>
</evidence>
<dbReference type="VEuPathDB" id="FungiDB:BDEG_22881"/>
<gene>
    <name evidence="3" type="ORF">BDEG_22881</name>
</gene>
<sequence length="187" mass="21425">MPNNKKKSVSSIKGLDKAHPYSRKALQVQRALHRDTELTKKKADRDNHKRLAVERLLWFKFAAPDPPAEITEADVHSIIDMYINRNEDEISQIMSQLRKNRPKPGRLGILESLREKDLAEYNAGIEIPSLTDTKNVEMLKNWEGDYNAMSSIKTVRVVNSIKTIETNNDKPEAIKLIVPTETDMMTE</sequence>
<dbReference type="PANTHER" id="PTHR13349:SF2">
    <property type="entry name" value="TRANSLATION MACHINERY-ASSOCIATED PROTEIN 16"/>
    <property type="match status" value="1"/>
</dbReference>
<feature type="compositionally biased region" description="Basic and acidic residues" evidence="2">
    <location>
        <begin position="32"/>
        <end position="43"/>
    </location>
</feature>
<dbReference type="STRING" id="403673.A0A177WGU0"/>
<dbReference type="InterPro" id="IPR021346">
    <property type="entry name" value="Tma16"/>
</dbReference>
<dbReference type="OrthoDB" id="270284at2759"/>
<dbReference type="InterPro" id="IPR038356">
    <property type="entry name" value="Tma16_sf"/>
</dbReference>
<evidence type="ECO:0008006" key="5">
    <source>
        <dbReference type="Google" id="ProtNLM"/>
    </source>
</evidence>
<reference evidence="3 4" key="1">
    <citation type="submission" date="2006-10" db="EMBL/GenBank/DDBJ databases">
        <title>The Genome Sequence of Batrachochytrium dendrobatidis JEL423.</title>
        <authorList>
            <consortium name="The Broad Institute Genome Sequencing Platform"/>
            <person name="Birren B."/>
            <person name="Lander E."/>
            <person name="Galagan J."/>
            <person name="Cuomo C."/>
            <person name="Devon K."/>
            <person name="Jaffe D."/>
            <person name="Butler J."/>
            <person name="Alvarez P."/>
            <person name="Gnerre S."/>
            <person name="Grabherr M."/>
            <person name="Kleber M."/>
            <person name="Mauceli E."/>
            <person name="Brockman W."/>
            <person name="Young S."/>
            <person name="LaButti K."/>
            <person name="Sykes S."/>
            <person name="DeCaprio D."/>
            <person name="Crawford M."/>
            <person name="Koehrsen M."/>
            <person name="Engels R."/>
            <person name="Montgomery P."/>
            <person name="Pearson M."/>
            <person name="Howarth C."/>
            <person name="Larson L."/>
            <person name="White J."/>
            <person name="O'Leary S."/>
            <person name="Kodira C."/>
            <person name="Zeng Q."/>
            <person name="Yandava C."/>
            <person name="Alvarado L."/>
            <person name="Longcore J."/>
            <person name="James T."/>
        </authorList>
    </citation>
    <scope>NUCLEOTIDE SEQUENCE [LARGE SCALE GENOMIC DNA]</scope>
    <source>
        <strain evidence="3 4">JEL423</strain>
    </source>
</reference>
<feature type="region of interest" description="Disordered" evidence="2">
    <location>
        <begin position="1"/>
        <end position="43"/>
    </location>
</feature>
<accession>A0A177WGU0</accession>
<evidence type="ECO:0000313" key="4">
    <source>
        <dbReference type="Proteomes" id="UP000077115"/>
    </source>
</evidence>
<dbReference type="FunFam" id="1.20.1440.170:FF:000004">
    <property type="entry name" value="Protein_of_uncharacterized_function_(DUF2962)_-_p utative"/>
    <property type="match status" value="1"/>
</dbReference>
<dbReference type="Proteomes" id="UP000077115">
    <property type="component" value="Unassembled WGS sequence"/>
</dbReference>
<dbReference type="GO" id="GO:0005634">
    <property type="term" value="C:nucleus"/>
    <property type="evidence" value="ECO:0007669"/>
    <property type="project" value="TreeGrafter"/>
</dbReference>
<reference evidence="3 4" key="2">
    <citation type="submission" date="2016-05" db="EMBL/GenBank/DDBJ databases">
        <title>Lineage-specific infection strategies underlie the spectrum of fungal disease in amphibians.</title>
        <authorList>
            <person name="Cuomo C.A."/>
            <person name="Farrer R.A."/>
            <person name="James T."/>
            <person name="Longcore J."/>
            <person name="Birren B."/>
        </authorList>
    </citation>
    <scope>NUCLEOTIDE SEQUENCE [LARGE SCALE GENOMIC DNA]</scope>
    <source>
        <strain evidence="3 4">JEL423</strain>
    </source>
</reference>